<evidence type="ECO:0000313" key="2">
    <source>
        <dbReference type="EMBL" id="KAL0112113.1"/>
    </source>
</evidence>
<feature type="compositionally biased region" description="Basic and acidic residues" evidence="1">
    <location>
        <begin position="40"/>
        <end position="69"/>
    </location>
</feature>
<reference evidence="2 3" key="1">
    <citation type="submission" date="2023-03" db="EMBL/GenBank/DDBJ databases">
        <title>High recombination rates correlate with genetic variation in Cardiocondyla obscurior ants.</title>
        <authorList>
            <person name="Errbii M."/>
        </authorList>
    </citation>
    <scope>NUCLEOTIDE SEQUENCE [LARGE SCALE GENOMIC DNA]</scope>
    <source>
        <strain evidence="2">Alpha-2009</strain>
        <tissue evidence="2">Whole body</tissue>
    </source>
</reference>
<organism evidence="2 3">
    <name type="scientific">Cardiocondyla obscurior</name>
    <dbReference type="NCBI Taxonomy" id="286306"/>
    <lineage>
        <taxon>Eukaryota</taxon>
        <taxon>Metazoa</taxon>
        <taxon>Ecdysozoa</taxon>
        <taxon>Arthropoda</taxon>
        <taxon>Hexapoda</taxon>
        <taxon>Insecta</taxon>
        <taxon>Pterygota</taxon>
        <taxon>Neoptera</taxon>
        <taxon>Endopterygota</taxon>
        <taxon>Hymenoptera</taxon>
        <taxon>Apocrita</taxon>
        <taxon>Aculeata</taxon>
        <taxon>Formicoidea</taxon>
        <taxon>Formicidae</taxon>
        <taxon>Myrmicinae</taxon>
        <taxon>Cardiocondyla</taxon>
    </lineage>
</organism>
<dbReference type="AlphaFoldDB" id="A0AAW2F9E4"/>
<accession>A0AAW2F9E4</accession>
<evidence type="ECO:0000313" key="3">
    <source>
        <dbReference type="Proteomes" id="UP001430953"/>
    </source>
</evidence>
<evidence type="ECO:0000256" key="1">
    <source>
        <dbReference type="SAM" id="MobiDB-lite"/>
    </source>
</evidence>
<dbReference type="EMBL" id="JADYXP020000013">
    <property type="protein sequence ID" value="KAL0112113.1"/>
    <property type="molecule type" value="Genomic_DNA"/>
</dbReference>
<gene>
    <name evidence="2" type="ORF">PUN28_013385</name>
</gene>
<dbReference type="Proteomes" id="UP001430953">
    <property type="component" value="Unassembled WGS sequence"/>
</dbReference>
<proteinExistence type="predicted"/>
<feature type="region of interest" description="Disordered" evidence="1">
    <location>
        <begin position="1"/>
        <end position="78"/>
    </location>
</feature>
<feature type="compositionally biased region" description="Basic and acidic residues" evidence="1">
    <location>
        <begin position="13"/>
        <end position="28"/>
    </location>
</feature>
<protein>
    <submittedName>
        <fullName evidence="2">Uncharacterized protein</fullName>
    </submittedName>
</protein>
<sequence>MGAGSLTADDEDASARDTSRRKQGERDSVATPNFNSIGCRVEKKAEKSRGNKIMRDGEKYKKKTQEKEGKKKKKNEKKCQKFPYDWTIYTSRNEIIITLLDGSFARVRFRTHERRCQTGHRLLLACSSRLPTLVNLAFPDTRGHTHDAYTEAQDRLSSRGVESEIGCGG</sequence>
<comment type="caution">
    <text evidence="2">The sequence shown here is derived from an EMBL/GenBank/DDBJ whole genome shotgun (WGS) entry which is preliminary data.</text>
</comment>
<name>A0AAW2F9E4_9HYME</name>
<keyword evidence="3" id="KW-1185">Reference proteome</keyword>